<evidence type="ECO:0000313" key="8">
    <source>
        <dbReference type="EMBL" id="KAF1805494.1"/>
    </source>
</evidence>
<name>A0A8H4BNS3_MUCCL</name>
<evidence type="ECO:0000256" key="3">
    <source>
        <dbReference type="ARBA" id="ARBA00022692"/>
    </source>
</evidence>
<keyword evidence="4" id="KW-1133">Transmembrane helix</keyword>
<dbReference type="Proteomes" id="UP000469890">
    <property type="component" value="Unassembled WGS sequence"/>
</dbReference>
<protein>
    <submittedName>
        <fullName evidence="8">Uncharacterized protein</fullName>
    </submittedName>
</protein>
<keyword evidence="7" id="KW-0472">Membrane</keyword>
<dbReference type="EMBL" id="JAAECE010000002">
    <property type="protein sequence ID" value="KAF1805494.1"/>
    <property type="molecule type" value="Genomic_DNA"/>
</dbReference>
<evidence type="ECO:0000256" key="2">
    <source>
        <dbReference type="ARBA" id="ARBA00004370"/>
    </source>
</evidence>
<evidence type="ECO:0000256" key="6">
    <source>
        <dbReference type="ARBA" id="ARBA00023128"/>
    </source>
</evidence>
<organism evidence="8 9">
    <name type="scientific">Mucor circinelloides f. lusitanicus</name>
    <name type="common">Mucor racemosus var. lusitanicus</name>
    <dbReference type="NCBI Taxonomy" id="29924"/>
    <lineage>
        <taxon>Eukaryota</taxon>
        <taxon>Fungi</taxon>
        <taxon>Fungi incertae sedis</taxon>
        <taxon>Mucoromycota</taxon>
        <taxon>Mucoromycotina</taxon>
        <taxon>Mucoromycetes</taxon>
        <taxon>Mucorales</taxon>
        <taxon>Mucorineae</taxon>
        <taxon>Mucoraceae</taxon>
        <taxon>Mucor</taxon>
    </lineage>
</organism>
<comment type="subcellular location">
    <subcellularLocation>
        <location evidence="2">Membrane</location>
    </subcellularLocation>
    <subcellularLocation>
        <location evidence="1">Mitochondrion</location>
    </subcellularLocation>
</comment>
<gene>
    <name evidence="8" type="ORF">FB192DRAFT_1455705</name>
</gene>
<keyword evidence="6" id="KW-0496">Mitochondrion</keyword>
<keyword evidence="5" id="KW-0175">Coiled coil</keyword>
<evidence type="ECO:0000256" key="1">
    <source>
        <dbReference type="ARBA" id="ARBA00004173"/>
    </source>
</evidence>
<dbReference type="InterPro" id="IPR024461">
    <property type="entry name" value="CCDC90-like"/>
</dbReference>
<sequence length="279" mass="32199">MAHQSLVRQFTPYLTLCRHIRTSTILQNDNPPYEISSKTIKTLEQVVKNTTNEEIIKESNTIIQHHFDTFKTVRELESQGFSKSQATVIMKGMKYKLGESVSELYQKLLLKSDLDNESYLFQAAVSELRTEIQVMRQKDTQQLKSETFLITREVEALSQRMTEDIDSMKNEIALDMENRKNETKSDQKEIDMTIQELNSKFTVKLGEVRTGLESTRWETIWKGLAGVAGTSITIAAFAYFLTNYAEKRAEDLRIQKQKKKKQMQEDARSAGLVDMEAVY</sequence>
<reference evidence="8 9" key="1">
    <citation type="submission" date="2019-09" db="EMBL/GenBank/DDBJ databases">
        <authorList>
            <consortium name="DOE Joint Genome Institute"/>
            <person name="Mondo S.J."/>
            <person name="Navarro-Mendoza M.I."/>
            <person name="Perez-Arques C."/>
            <person name="Panchal S."/>
            <person name="Nicolas F.E."/>
            <person name="Ganguly P."/>
            <person name="Pangilinan J."/>
            <person name="Grigoriev I."/>
            <person name="Heitman J."/>
            <person name="Sanya K."/>
            <person name="Garre V."/>
        </authorList>
    </citation>
    <scope>NUCLEOTIDE SEQUENCE [LARGE SCALE GENOMIC DNA]</scope>
    <source>
        <strain evidence="8 9">MU402</strain>
    </source>
</reference>
<dbReference type="Pfam" id="PF07798">
    <property type="entry name" value="CCDC90-like"/>
    <property type="match status" value="1"/>
</dbReference>
<dbReference type="Gene3D" id="1.20.5.340">
    <property type="match status" value="1"/>
</dbReference>
<dbReference type="GO" id="GO:0016020">
    <property type="term" value="C:membrane"/>
    <property type="evidence" value="ECO:0007669"/>
    <property type="project" value="UniProtKB-SubCell"/>
</dbReference>
<dbReference type="GO" id="GO:0005739">
    <property type="term" value="C:mitochondrion"/>
    <property type="evidence" value="ECO:0007669"/>
    <property type="project" value="UniProtKB-SubCell"/>
</dbReference>
<keyword evidence="3" id="KW-0812">Transmembrane</keyword>
<evidence type="ECO:0000256" key="5">
    <source>
        <dbReference type="ARBA" id="ARBA00023054"/>
    </source>
</evidence>
<proteinExistence type="predicted"/>
<dbReference type="PANTHER" id="PTHR14360">
    <property type="entry name" value="PROTEIN FMP32, MITOCHONDRIAL"/>
    <property type="match status" value="1"/>
</dbReference>
<evidence type="ECO:0000256" key="7">
    <source>
        <dbReference type="ARBA" id="ARBA00023136"/>
    </source>
</evidence>
<dbReference type="AlphaFoldDB" id="A0A8H4BNS3"/>
<evidence type="ECO:0000313" key="9">
    <source>
        <dbReference type="Proteomes" id="UP000469890"/>
    </source>
</evidence>
<accession>A0A8H4BNS3</accession>
<evidence type="ECO:0000256" key="4">
    <source>
        <dbReference type="ARBA" id="ARBA00022989"/>
    </source>
</evidence>
<comment type="caution">
    <text evidence="8">The sequence shown here is derived from an EMBL/GenBank/DDBJ whole genome shotgun (WGS) entry which is preliminary data.</text>
</comment>
<dbReference type="PANTHER" id="PTHR14360:SF12">
    <property type="entry name" value="MOZ PROTEIN REPRESENTS A CHROMATIN-ASSOCIATED ACETYLTRANSFERASE"/>
    <property type="match status" value="1"/>
</dbReference>